<dbReference type="RefSeq" id="WP_067766474.1">
    <property type="nucleotide sequence ID" value="NZ_CP183909.1"/>
</dbReference>
<dbReference type="Gene3D" id="2.40.110.10">
    <property type="entry name" value="Butyryl-CoA Dehydrogenase, subunit A, domain 2"/>
    <property type="match status" value="1"/>
</dbReference>
<evidence type="ECO:0000313" key="11">
    <source>
        <dbReference type="Proteomes" id="UP000185753"/>
    </source>
</evidence>
<dbReference type="Pfam" id="PF02770">
    <property type="entry name" value="Acyl-CoA_dh_M"/>
    <property type="match status" value="1"/>
</dbReference>
<comment type="caution">
    <text evidence="10">The sequence shown here is derived from an EMBL/GenBank/DDBJ whole genome shotgun (WGS) entry which is preliminary data.</text>
</comment>
<dbReference type="Gene3D" id="1.10.540.10">
    <property type="entry name" value="Acyl-CoA dehydrogenase/oxidase, N-terminal domain"/>
    <property type="match status" value="1"/>
</dbReference>
<protein>
    <submittedName>
        <fullName evidence="10">Acyl-CoA dehydrogenase</fullName>
    </submittedName>
</protein>
<keyword evidence="5" id="KW-0560">Oxidoreductase</keyword>
<sequence length="595" mass="65893">MTQLINDKDLNFLLYDVFKAQELIQFPRFAEHDVETFNSILETAHGIANDFFAPHNAKADHDEPSFDGKTVTTIAEVKTAWKQFADAGLLCAQHEYELGGMQLPTLINMAANAYFMSANPSTVAYSFLTAAAANVIQAFGTTEQKNTFVPHMFRGRFSGTMALTEPDVGSSLGDLTTKAIPLADGSYSIKGQKMFISGGDQDITENIVHLVLARIQDAPQGVKGISLFIVPKFKTHADGTLGEHNDVHLAGLLHKMGYRGTTSTVLSFGEHEQCHGYLIGEAGSGLKYMFKMMNEARVGVGLGAAMIGYRGYLESLEYAKNRPQGRIVSDKNPAAKPVNIIQHTDVKRMLLAQKSYVEGALALCLFAARLIDEHQANQNEDAAILLDLITPVVKSFPSAYGPKANDLAIQVLGGAGYTREYPIEQCYRDNRLNPIHEGTFGIQSLDLLGRKLWQHNSKGLILLMQRMQNTIAEAQDERVKPLAALFQKHLAIVQATTQRLGKVLIQGQVDQALANSALYLDMMGKVIISWLWLDMANKAVATFQQSELEEDQNFMAGKLQAAQYFIRWELPEIEHQAQLLNELDDTCLNMQESWF</sequence>
<evidence type="ECO:0000259" key="8">
    <source>
        <dbReference type="Pfam" id="PF02771"/>
    </source>
</evidence>
<dbReference type="SUPFAM" id="SSF56645">
    <property type="entry name" value="Acyl-CoA dehydrogenase NM domain-like"/>
    <property type="match status" value="1"/>
</dbReference>
<dbReference type="SUPFAM" id="SSF47203">
    <property type="entry name" value="Acyl-CoA dehydrogenase C-terminal domain-like"/>
    <property type="match status" value="1"/>
</dbReference>
<evidence type="ECO:0000259" key="6">
    <source>
        <dbReference type="Pfam" id="PF00441"/>
    </source>
</evidence>
<dbReference type="AlphaFoldDB" id="A0A1A7R741"/>
<dbReference type="PANTHER" id="PTHR42803:SF3">
    <property type="entry name" value="ACYL-COA DEHYDROGENASE-RELATED"/>
    <property type="match status" value="1"/>
</dbReference>
<dbReference type="GO" id="GO:0050660">
    <property type="term" value="F:flavin adenine dinucleotide binding"/>
    <property type="evidence" value="ECO:0007669"/>
    <property type="project" value="InterPro"/>
</dbReference>
<evidence type="ECO:0000256" key="4">
    <source>
        <dbReference type="ARBA" id="ARBA00022827"/>
    </source>
</evidence>
<keyword evidence="3 5" id="KW-0285">Flavoprotein</keyword>
<reference evidence="11" key="1">
    <citation type="submission" date="2016-06" db="EMBL/GenBank/DDBJ databases">
        <authorList>
            <person name="Radolfova-Krizova L."/>
            <person name="Nemec A."/>
        </authorList>
    </citation>
    <scope>NUCLEOTIDE SEQUENCE [LARGE SCALE GENOMIC DNA]</scope>
    <source>
        <strain evidence="11">ANC 4275</strain>
    </source>
</reference>
<dbReference type="InterPro" id="IPR052166">
    <property type="entry name" value="Diverse_Acyl-CoA_DH"/>
</dbReference>
<feature type="domain" description="Acetyl-CoA dehydrogenase-like C-terminal" evidence="9">
    <location>
        <begin position="463"/>
        <end position="591"/>
    </location>
</feature>
<evidence type="ECO:0000256" key="2">
    <source>
        <dbReference type="ARBA" id="ARBA00009347"/>
    </source>
</evidence>
<dbReference type="EMBL" id="LZDS01000028">
    <property type="protein sequence ID" value="OBX27696.1"/>
    <property type="molecule type" value="Genomic_DNA"/>
</dbReference>
<dbReference type="GO" id="GO:0016627">
    <property type="term" value="F:oxidoreductase activity, acting on the CH-CH group of donors"/>
    <property type="evidence" value="ECO:0007669"/>
    <property type="project" value="InterPro"/>
</dbReference>
<feature type="domain" description="Acyl-CoA dehydrogenase/oxidase C-terminal" evidence="6">
    <location>
        <begin position="283"/>
        <end position="445"/>
    </location>
</feature>
<gene>
    <name evidence="10" type="ORF">A9J31_08395</name>
</gene>
<evidence type="ECO:0000256" key="1">
    <source>
        <dbReference type="ARBA" id="ARBA00001974"/>
    </source>
</evidence>
<proteinExistence type="inferred from homology"/>
<evidence type="ECO:0000259" key="9">
    <source>
        <dbReference type="Pfam" id="PF12806"/>
    </source>
</evidence>
<dbReference type="InterPro" id="IPR013786">
    <property type="entry name" value="AcylCoA_DH/ox_N"/>
</dbReference>
<comment type="cofactor">
    <cofactor evidence="1 5">
        <name>FAD</name>
        <dbReference type="ChEBI" id="CHEBI:57692"/>
    </cofactor>
</comment>
<feature type="domain" description="Acyl-CoA dehydrogenase/oxidase N-terminal" evidence="8">
    <location>
        <begin position="39"/>
        <end position="155"/>
    </location>
</feature>
<dbReference type="InterPro" id="IPR025878">
    <property type="entry name" value="Acyl-CoA_dh-like_C_dom"/>
</dbReference>
<dbReference type="InterPro" id="IPR006091">
    <property type="entry name" value="Acyl-CoA_Oxase/DH_mid-dom"/>
</dbReference>
<dbReference type="InterPro" id="IPR009100">
    <property type="entry name" value="AcylCoA_DH/oxidase_NM_dom_sf"/>
</dbReference>
<dbReference type="InterPro" id="IPR009075">
    <property type="entry name" value="AcylCo_DH/oxidase_C"/>
</dbReference>
<comment type="similarity">
    <text evidence="2 5">Belongs to the acyl-CoA dehydrogenase family.</text>
</comment>
<name>A0A1A7R741_9GAMM</name>
<dbReference type="Proteomes" id="UP000185753">
    <property type="component" value="Unassembled WGS sequence"/>
</dbReference>
<dbReference type="PANTHER" id="PTHR42803">
    <property type="entry name" value="ACYL-COA DEHYDROGENASE"/>
    <property type="match status" value="1"/>
</dbReference>
<evidence type="ECO:0000256" key="5">
    <source>
        <dbReference type="RuleBase" id="RU362125"/>
    </source>
</evidence>
<evidence type="ECO:0000259" key="7">
    <source>
        <dbReference type="Pfam" id="PF02770"/>
    </source>
</evidence>
<dbReference type="Pfam" id="PF02771">
    <property type="entry name" value="Acyl-CoA_dh_N"/>
    <property type="match status" value="1"/>
</dbReference>
<feature type="domain" description="Acyl-CoA oxidase/dehydrogenase middle" evidence="7">
    <location>
        <begin position="161"/>
        <end position="268"/>
    </location>
</feature>
<dbReference type="Pfam" id="PF00441">
    <property type="entry name" value="Acyl-CoA_dh_1"/>
    <property type="match status" value="1"/>
</dbReference>
<dbReference type="Pfam" id="PF12806">
    <property type="entry name" value="Acyl-CoA_dh_C"/>
    <property type="match status" value="1"/>
</dbReference>
<keyword evidence="11" id="KW-1185">Reference proteome</keyword>
<dbReference type="OrthoDB" id="9807883at2"/>
<dbReference type="InterPro" id="IPR036250">
    <property type="entry name" value="AcylCo_DH-like_C"/>
</dbReference>
<evidence type="ECO:0000256" key="3">
    <source>
        <dbReference type="ARBA" id="ARBA00022630"/>
    </source>
</evidence>
<evidence type="ECO:0000313" key="10">
    <source>
        <dbReference type="EMBL" id="OBX27696.1"/>
    </source>
</evidence>
<accession>A0A1A7R741</accession>
<dbReference type="InterPro" id="IPR037069">
    <property type="entry name" value="AcylCoA_DH/ox_N_sf"/>
</dbReference>
<dbReference type="STRING" id="1443941.A9J31_08395"/>
<keyword evidence="4 5" id="KW-0274">FAD</keyword>
<dbReference type="Gene3D" id="1.20.140.10">
    <property type="entry name" value="Butyryl-CoA Dehydrogenase, subunit A, domain 3"/>
    <property type="match status" value="1"/>
</dbReference>
<organism evidence="10 11">
    <name type="scientific">Acinetobacter gandensis</name>
    <dbReference type="NCBI Taxonomy" id="1443941"/>
    <lineage>
        <taxon>Bacteria</taxon>
        <taxon>Pseudomonadati</taxon>
        <taxon>Pseudomonadota</taxon>
        <taxon>Gammaproteobacteria</taxon>
        <taxon>Moraxellales</taxon>
        <taxon>Moraxellaceae</taxon>
        <taxon>Acinetobacter</taxon>
    </lineage>
</organism>
<dbReference type="InterPro" id="IPR046373">
    <property type="entry name" value="Acyl-CoA_Oxase/DH_mid-dom_sf"/>
</dbReference>